<evidence type="ECO:0000313" key="2">
    <source>
        <dbReference type="Proteomes" id="UP000602004"/>
    </source>
</evidence>
<accession>A0ABQ1MCF2</accession>
<reference evidence="2" key="1">
    <citation type="journal article" date="2019" name="Int. J. Syst. Evol. Microbiol.">
        <title>The Global Catalogue of Microorganisms (GCM) 10K type strain sequencing project: providing services to taxonomists for standard genome sequencing and annotation.</title>
        <authorList>
            <consortium name="The Broad Institute Genomics Platform"/>
            <consortium name="The Broad Institute Genome Sequencing Center for Infectious Disease"/>
            <person name="Wu L."/>
            <person name="Ma J."/>
        </authorList>
    </citation>
    <scope>NUCLEOTIDE SEQUENCE [LARGE SCALE GENOMIC DNA]</scope>
    <source>
        <strain evidence="2">CGMCC 1.15103</strain>
    </source>
</reference>
<dbReference type="Proteomes" id="UP000602004">
    <property type="component" value="Unassembled WGS sequence"/>
</dbReference>
<evidence type="ECO:0000313" key="1">
    <source>
        <dbReference type="EMBL" id="GGC36294.1"/>
    </source>
</evidence>
<sequence length="83" mass="9133">MDNVTPIFTCAKAAPAPHINAIAMPVRTHCFVFFMQVSKRFEARICNPAYGRVSESSYRVQACQAWFSLLGANVVATLVPLPC</sequence>
<keyword evidence="2" id="KW-1185">Reference proteome</keyword>
<gene>
    <name evidence="1" type="ORF">GCM10011400_23740</name>
</gene>
<protein>
    <recommendedName>
        <fullName evidence="3">Transposase</fullName>
    </recommendedName>
</protein>
<dbReference type="EMBL" id="BMHL01000003">
    <property type="protein sequence ID" value="GGC36294.1"/>
    <property type="molecule type" value="Genomic_DNA"/>
</dbReference>
<proteinExistence type="predicted"/>
<evidence type="ECO:0008006" key="3">
    <source>
        <dbReference type="Google" id="ProtNLM"/>
    </source>
</evidence>
<comment type="caution">
    <text evidence="1">The sequence shown here is derived from an EMBL/GenBank/DDBJ whole genome shotgun (WGS) entry which is preliminary data.</text>
</comment>
<name>A0ABQ1MCF2_9BURK</name>
<organism evidence="1 2">
    <name type="scientific">Paraburkholderia caffeinilytica</name>
    <dbReference type="NCBI Taxonomy" id="1761016"/>
    <lineage>
        <taxon>Bacteria</taxon>
        <taxon>Pseudomonadati</taxon>
        <taxon>Pseudomonadota</taxon>
        <taxon>Betaproteobacteria</taxon>
        <taxon>Burkholderiales</taxon>
        <taxon>Burkholderiaceae</taxon>
        <taxon>Paraburkholderia</taxon>
    </lineage>
</organism>